<dbReference type="GO" id="GO:0050311">
    <property type="term" value="F:sulfite reductase (ferredoxin) activity"/>
    <property type="evidence" value="ECO:0007669"/>
    <property type="project" value="UniProtKB-EC"/>
</dbReference>
<evidence type="ECO:0000256" key="8">
    <source>
        <dbReference type="ARBA" id="ARBA00022630"/>
    </source>
</evidence>
<dbReference type="SUPFAM" id="SSF56014">
    <property type="entry name" value="Nitrite and sulphite reductase 4Fe-4S domain-like"/>
    <property type="match status" value="1"/>
</dbReference>
<evidence type="ECO:0000256" key="13">
    <source>
        <dbReference type="ARBA" id="ARBA00023002"/>
    </source>
</evidence>
<dbReference type="InterPro" id="IPR041854">
    <property type="entry name" value="BFD-like_2Fe2S-bd_dom_sf"/>
</dbReference>
<dbReference type="GO" id="GO:0098809">
    <property type="term" value="F:nitrite reductase activity"/>
    <property type="evidence" value="ECO:0007669"/>
    <property type="project" value="InterPro"/>
</dbReference>
<keyword evidence="16 20" id="KW-0534">Nitrate assimilation</keyword>
<comment type="cofactor">
    <cofactor evidence="1 20">
        <name>FAD</name>
        <dbReference type="ChEBI" id="CHEBI:57692"/>
    </cofactor>
</comment>
<keyword evidence="13" id="KW-0560">Oxidoreductase</keyword>
<feature type="binding site" evidence="21">
    <location>
        <position position="685"/>
    </location>
    <ligand>
        <name>[4Fe-4S] cluster</name>
        <dbReference type="ChEBI" id="CHEBI:49883"/>
    </ligand>
</feature>
<comment type="similarity">
    <text evidence="4">Belongs to the nitrite and sulfite reductase 4Fe-4S domain family.</text>
</comment>
<evidence type="ECO:0000256" key="16">
    <source>
        <dbReference type="ARBA" id="ARBA00023063"/>
    </source>
</evidence>
<evidence type="ECO:0000256" key="6">
    <source>
        <dbReference type="ARBA" id="ARBA00022485"/>
    </source>
</evidence>
<evidence type="ECO:0000256" key="9">
    <source>
        <dbReference type="ARBA" id="ARBA00022714"/>
    </source>
</evidence>
<dbReference type="GO" id="GO:0042128">
    <property type="term" value="P:nitrate assimilation"/>
    <property type="evidence" value="ECO:0007669"/>
    <property type="project" value="UniProtKB-UniRule"/>
</dbReference>
<dbReference type="PANTHER" id="PTHR43809">
    <property type="entry name" value="NITRITE REDUCTASE (NADH) LARGE SUBUNIT"/>
    <property type="match status" value="1"/>
</dbReference>
<comment type="function">
    <text evidence="2">Catalyzes the reduction of sulfite to sulfide, a step in the biosynthesis of sulfur-containing amino acids and cofactors.</text>
</comment>
<gene>
    <name evidence="27" type="primary">nirB</name>
    <name evidence="27" type="ORF">KDL01_30210</name>
</gene>
<dbReference type="Gene3D" id="3.30.413.10">
    <property type="entry name" value="Sulfite Reductase Hemoprotein, domain 1"/>
    <property type="match status" value="1"/>
</dbReference>
<dbReference type="InterPro" id="IPR016156">
    <property type="entry name" value="FAD/NAD-linked_Rdtase_dimer_sf"/>
</dbReference>
<proteinExistence type="inferred from homology"/>
<dbReference type="InterPro" id="IPR052034">
    <property type="entry name" value="NasD-like"/>
</dbReference>
<feature type="domain" description="Nitrite/Sulfite reductase ferredoxin-like" evidence="23">
    <location>
        <begin position="564"/>
        <end position="625"/>
    </location>
</feature>
<evidence type="ECO:0000256" key="15">
    <source>
        <dbReference type="ARBA" id="ARBA00023014"/>
    </source>
</evidence>
<dbReference type="PROSITE" id="PS00365">
    <property type="entry name" value="NIR_SIR"/>
    <property type="match status" value="1"/>
</dbReference>
<keyword evidence="10 21" id="KW-0479">Metal-binding</keyword>
<evidence type="ECO:0000313" key="28">
    <source>
        <dbReference type="Proteomes" id="UP000675781"/>
    </source>
</evidence>
<evidence type="ECO:0000256" key="10">
    <source>
        <dbReference type="ARBA" id="ARBA00022723"/>
    </source>
</evidence>
<dbReference type="CDD" id="cd19943">
    <property type="entry name" value="NirB_Fer2_BFD-like_1"/>
    <property type="match status" value="1"/>
</dbReference>
<comment type="caution">
    <text evidence="27">The sequence shown here is derived from an EMBL/GenBank/DDBJ whole genome shotgun (WGS) entry which is preliminary data.</text>
</comment>
<dbReference type="PRINTS" id="PR00397">
    <property type="entry name" value="SIROHAEM"/>
</dbReference>
<evidence type="ECO:0000256" key="5">
    <source>
        <dbReference type="ARBA" id="ARBA00012353"/>
    </source>
</evidence>
<evidence type="ECO:0000256" key="11">
    <source>
        <dbReference type="ARBA" id="ARBA00022784"/>
    </source>
</evidence>
<dbReference type="Gene3D" id="3.50.50.60">
    <property type="entry name" value="FAD/NAD(P)-binding domain"/>
    <property type="match status" value="2"/>
</dbReference>
<evidence type="ECO:0000256" key="7">
    <source>
        <dbReference type="ARBA" id="ARBA00022617"/>
    </source>
</evidence>
<evidence type="ECO:0000256" key="14">
    <source>
        <dbReference type="ARBA" id="ARBA00023004"/>
    </source>
</evidence>
<keyword evidence="14 21" id="KW-0408">Iron</keyword>
<evidence type="ECO:0000259" key="25">
    <source>
        <dbReference type="Pfam" id="PF07992"/>
    </source>
</evidence>
<dbReference type="InterPro" id="IPR036136">
    <property type="entry name" value="Nit/Sulf_reduc_fer-like_dom_sf"/>
</dbReference>
<feature type="domain" description="Nitrite/sulphite reductase 4Fe-4S" evidence="22">
    <location>
        <begin position="636"/>
        <end position="774"/>
    </location>
</feature>
<evidence type="ECO:0000256" key="12">
    <source>
        <dbReference type="ARBA" id="ARBA00022827"/>
    </source>
</evidence>
<keyword evidence="15 21" id="KW-0411">Iron-sulfur</keyword>
<feature type="binding site" description="axial binding residue" evidence="21">
    <location>
        <position position="689"/>
    </location>
    <ligand>
        <name>siroheme</name>
        <dbReference type="ChEBI" id="CHEBI:60052"/>
    </ligand>
    <ligandPart>
        <name>Fe</name>
        <dbReference type="ChEBI" id="CHEBI:18248"/>
    </ligandPart>
</feature>
<evidence type="ECO:0000256" key="17">
    <source>
        <dbReference type="ARBA" id="ARBA00034078"/>
    </source>
</evidence>
<dbReference type="RefSeq" id="WP_212532061.1">
    <property type="nucleotide sequence ID" value="NZ_JAGSOG010000215.1"/>
</dbReference>
<keyword evidence="7 21" id="KW-0349">Heme</keyword>
<dbReference type="GO" id="GO:0050661">
    <property type="term" value="F:NADP binding"/>
    <property type="evidence" value="ECO:0007669"/>
    <property type="project" value="UniProtKB-UniRule"/>
</dbReference>
<comment type="cofactor">
    <cofactor evidence="21">
        <name>[4Fe-4S] cluster</name>
        <dbReference type="ChEBI" id="CHEBI:49883"/>
    </cofactor>
    <text evidence="21">Binds 1 [4Fe-4S] cluster per subunit.</text>
</comment>
<dbReference type="GO" id="GO:0050660">
    <property type="term" value="F:flavin adenine dinucleotide binding"/>
    <property type="evidence" value="ECO:0007669"/>
    <property type="project" value="UniProtKB-UniRule"/>
</dbReference>
<dbReference type="Pfam" id="PF04324">
    <property type="entry name" value="Fer2_BFD"/>
    <property type="match status" value="1"/>
</dbReference>
<dbReference type="GO" id="GO:0015980">
    <property type="term" value="P:energy derivation by oxidation of organic compounds"/>
    <property type="evidence" value="ECO:0007669"/>
    <property type="project" value="UniProtKB-ARBA"/>
</dbReference>
<dbReference type="Gene3D" id="3.30.390.30">
    <property type="match status" value="1"/>
</dbReference>
<dbReference type="InterPro" id="IPR005117">
    <property type="entry name" value="NiRdtase/SiRdtase_haem-b_fer"/>
</dbReference>
<dbReference type="CDD" id="cd19944">
    <property type="entry name" value="NirB_Fer2_BFD-like_2"/>
    <property type="match status" value="1"/>
</dbReference>
<comment type="pathway">
    <text evidence="3">Nitrogen metabolism; nitrate reduction (assimilation).</text>
</comment>
<dbReference type="GO" id="GO:0051537">
    <property type="term" value="F:2 iron, 2 sulfur cluster binding"/>
    <property type="evidence" value="ECO:0007669"/>
    <property type="project" value="UniProtKB-KW"/>
</dbReference>
<evidence type="ECO:0000256" key="21">
    <source>
        <dbReference type="PIRSR" id="PIRSR037149-1"/>
    </source>
</evidence>
<keyword evidence="12 20" id="KW-0274">FAD</keyword>
<name>A0A941EWE4_9ACTN</name>
<evidence type="ECO:0000259" key="23">
    <source>
        <dbReference type="Pfam" id="PF03460"/>
    </source>
</evidence>
<dbReference type="InterPro" id="IPR023753">
    <property type="entry name" value="FAD/NAD-binding_dom"/>
</dbReference>
<evidence type="ECO:0000256" key="4">
    <source>
        <dbReference type="ARBA" id="ARBA00010429"/>
    </source>
</evidence>
<evidence type="ECO:0000313" key="27">
    <source>
        <dbReference type="EMBL" id="MBR7837592.1"/>
    </source>
</evidence>
<evidence type="ECO:0000259" key="26">
    <source>
        <dbReference type="Pfam" id="PF18267"/>
    </source>
</evidence>
<dbReference type="Pfam" id="PF01077">
    <property type="entry name" value="NIR_SIR"/>
    <property type="match status" value="1"/>
</dbReference>
<dbReference type="GO" id="GO:0051539">
    <property type="term" value="F:4 iron, 4 sulfur cluster binding"/>
    <property type="evidence" value="ECO:0007669"/>
    <property type="project" value="UniProtKB-KW"/>
</dbReference>
<dbReference type="PRINTS" id="PR00368">
    <property type="entry name" value="FADPNR"/>
</dbReference>
<dbReference type="FunFam" id="3.50.50.60:FF:000033">
    <property type="entry name" value="Nitrite reductase [NAD(P)H], large subunit"/>
    <property type="match status" value="1"/>
</dbReference>
<dbReference type="Pfam" id="PF07992">
    <property type="entry name" value="Pyr_redox_2"/>
    <property type="match status" value="1"/>
</dbReference>
<evidence type="ECO:0000259" key="22">
    <source>
        <dbReference type="Pfam" id="PF01077"/>
    </source>
</evidence>
<dbReference type="Gene3D" id="1.10.10.1100">
    <property type="entry name" value="BFD-like [2Fe-2S]-binding domain"/>
    <property type="match status" value="1"/>
</dbReference>
<comment type="subunit">
    <text evidence="19">Homodimer which associates with NirD.</text>
</comment>
<feature type="domain" description="BFD-like [2Fe-2S]-binding" evidence="24">
    <location>
        <begin position="422"/>
        <end position="470"/>
    </location>
</feature>
<keyword evidence="8 20" id="KW-0285">Flavoprotein</keyword>
<keyword evidence="9" id="KW-0001">2Fe-2S</keyword>
<feature type="binding site" evidence="21">
    <location>
        <position position="645"/>
    </location>
    <ligand>
        <name>[4Fe-4S] cluster</name>
        <dbReference type="ChEBI" id="CHEBI:49883"/>
    </ligand>
</feature>
<feature type="domain" description="FAD/NAD(P)-binding" evidence="25">
    <location>
        <begin position="1"/>
        <end position="303"/>
    </location>
</feature>
<dbReference type="InterPro" id="IPR006066">
    <property type="entry name" value="NO2/SO3_Rdtase_FeS/sirohaem_BS"/>
</dbReference>
<dbReference type="PRINTS" id="PR00411">
    <property type="entry name" value="PNDRDTASEI"/>
</dbReference>
<evidence type="ECO:0000256" key="1">
    <source>
        <dbReference type="ARBA" id="ARBA00001974"/>
    </source>
</evidence>
<dbReference type="NCBIfam" id="NF011565">
    <property type="entry name" value="PRK14989.1"/>
    <property type="match status" value="1"/>
</dbReference>
<reference evidence="27" key="1">
    <citation type="submission" date="2021-04" db="EMBL/GenBank/DDBJ databases">
        <title>Genome based classification of Actinospica acidithermotolerans sp. nov., an actinobacterium isolated from an Indonesian hot spring.</title>
        <authorList>
            <person name="Kusuma A.B."/>
            <person name="Putra K.E."/>
            <person name="Nafisah S."/>
            <person name="Loh J."/>
            <person name="Nouioui I."/>
            <person name="Goodfellow M."/>
        </authorList>
    </citation>
    <scope>NUCLEOTIDE SEQUENCE</scope>
    <source>
        <strain evidence="27">CSCA 57</strain>
    </source>
</reference>
<dbReference type="Proteomes" id="UP000675781">
    <property type="component" value="Unassembled WGS sequence"/>
</dbReference>
<dbReference type="InterPro" id="IPR036188">
    <property type="entry name" value="FAD/NAD-bd_sf"/>
</dbReference>
<dbReference type="AlphaFoldDB" id="A0A941EWE4"/>
<evidence type="ECO:0000256" key="18">
    <source>
        <dbReference type="ARBA" id="ARBA00049518"/>
    </source>
</evidence>
<feature type="domain" description="NADH-rubredoxin oxidoreductase C-terminal" evidence="26">
    <location>
        <begin position="319"/>
        <end position="385"/>
    </location>
</feature>
<evidence type="ECO:0000256" key="3">
    <source>
        <dbReference type="ARBA" id="ARBA00005096"/>
    </source>
</evidence>
<sequence>MRVLIVGYGMVGHRCAELLAQLGPSTEVVVLAKEARPAYDRVHLTSLFGGATESDLSYQDPPGVSVHLGDEAASLDRQARTVTTASGAIHPYDVLILATGSRPFVPPVPGHELAGCFVYRTVEDVDAIKAYAAERAAGETVGAVVGGGLLGLEAAGALSSLGLTTHVIEFSPRLMPLQVDDAGGLALRQRIEELGVAVHTGTRTEAVHAGEDGTAAVMLLAAGEEQRELRTDLVVFAAGVRPWDTLGREHGLELGERGGIRIDEHCRTSDPHVYAVGECAQAVDGRVYGLVAPGYAQAETAVRHILDREPRPFLGADLSTKLKLLGVDVASFGDAFGVTKGARTTLYADESQGLYKKLVVTEQGELLGGILVGDAASYDVLKPMVGSGVALPTAPIQLLLPAADGEGAAALGVGSLPDSATICSCHNVSKGELLHAITGEGCATVSALKSCTRAGTGCGSCVPMLGKILDAAGVEQSTALCPHFTQSRADLYEIVLVRGITTFAQLVAEHGVAAAGREGCEICKPAVASILASLSGRLFGPTHILDGEQAALQDTNDHFLGNLQRNGSYSVVPRIPGGEITPEKLIVIGEVARDFGLYTKITGGQRIDLLGARVEQLPAIWKRLVDAGFESGHAYGKAVRTVKSCVGSSWCRYGVQDSLKMAIDLELRYRGLRSPHKIKAAVSGCARECAEAQGKDIGVIATENGWNLYVGGNGGFRPRHADLFAKDLTEVELIRAIDRFLMFYIRTADRLERTATWIERIEGGLDHIKAVVLEDSLGLGEELDGLMAAHVAHYTDEWRAALGDPETLSRFVSFVNAPQDADPSIEFTAERDQIKPLLTIGRAEDLVGAR</sequence>
<dbReference type="InterPro" id="IPR006067">
    <property type="entry name" value="NO2/SO3_Rdtase_4Fe4S_dom"/>
</dbReference>
<dbReference type="InterPro" id="IPR045854">
    <property type="entry name" value="NO2/SO3_Rdtase_4Fe4S_sf"/>
</dbReference>
<dbReference type="PIRSF" id="PIRSF037149">
    <property type="entry name" value="NirB"/>
    <property type="match status" value="1"/>
</dbReference>
<dbReference type="FunFam" id="3.30.413.10:FF:000007">
    <property type="entry name" value="Nitrite reductase [NAD(P)H] large subunit"/>
    <property type="match status" value="1"/>
</dbReference>
<dbReference type="NCBIfam" id="TIGR02374">
    <property type="entry name" value="nitri_red_nirB"/>
    <property type="match status" value="1"/>
</dbReference>
<keyword evidence="11" id="KW-0883">Thioether bond</keyword>
<dbReference type="GO" id="GO:0020037">
    <property type="term" value="F:heme binding"/>
    <property type="evidence" value="ECO:0007669"/>
    <property type="project" value="InterPro"/>
</dbReference>
<comment type="cofactor">
    <cofactor evidence="17">
        <name>[2Fe-2S] cluster</name>
        <dbReference type="ChEBI" id="CHEBI:190135"/>
    </cofactor>
</comment>
<dbReference type="Pfam" id="PF03460">
    <property type="entry name" value="NIR_SIR_ferr"/>
    <property type="match status" value="1"/>
</dbReference>
<dbReference type="PANTHER" id="PTHR43809:SF1">
    <property type="entry name" value="NITRITE REDUCTASE (NADH) LARGE SUBUNIT"/>
    <property type="match status" value="1"/>
</dbReference>
<protein>
    <recommendedName>
        <fullName evidence="5">assimilatory sulfite reductase (ferredoxin)</fullName>
        <ecNumber evidence="5">1.8.7.1</ecNumber>
    </recommendedName>
</protein>
<evidence type="ECO:0000256" key="20">
    <source>
        <dbReference type="PIRNR" id="PIRNR037149"/>
    </source>
</evidence>
<dbReference type="SUPFAM" id="SSF51905">
    <property type="entry name" value="FAD/NAD(P)-binding domain"/>
    <property type="match status" value="1"/>
</dbReference>
<keyword evidence="28" id="KW-1185">Reference proteome</keyword>
<feature type="binding site" evidence="21">
    <location>
        <position position="689"/>
    </location>
    <ligand>
        <name>[4Fe-4S] cluster</name>
        <dbReference type="ChEBI" id="CHEBI:49883"/>
    </ligand>
</feature>
<organism evidence="27 28">
    <name type="scientific">Actinospica durhamensis</name>
    <dbReference type="NCBI Taxonomy" id="1508375"/>
    <lineage>
        <taxon>Bacteria</taxon>
        <taxon>Bacillati</taxon>
        <taxon>Actinomycetota</taxon>
        <taxon>Actinomycetes</taxon>
        <taxon>Catenulisporales</taxon>
        <taxon>Actinospicaceae</taxon>
        <taxon>Actinospica</taxon>
    </lineage>
</organism>
<evidence type="ECO:0000256" key="2">
    <source>
        <dbReference type="ARBA" id="ARBA00003247"/>
    </source>
</evidence>
<evidence type="ECO:0000259" key="24">
    <source>
        <dbReference type="Pfam" id="PF04324"/>
    </source>
</evidence>
<dbReference type="SUPFAM" id="SSF55124">
    <property type="entry name" value="Nitrite/Sulfite reductase N-terminal domain-like"/>
    <property type="match status" value="1"/>
</dbReference>
<evidence type="ECO:0000256" key="19">
    <source>
        <dbReference type="ARBA" id="ARBA00064211"/>
    </source>
</evidence>
<keyword evidence="6 21" id="KW-0004">4Fe-4S</keyword>
<comment type="catalytic activity">
    <reaction evidence="18">
        <text>hydrogen sulfide + 6 oxidized [2Fe-2S]-[ferredoxin] + 3 H2O = sulfite + 6 reduced [2Fe-2S]-[ferredoxin] + 7 H(+)</text>
        <dbReference type="Rhea" id="RHEA:23132"/>
        <dbReference type="Rhea" id="RHEA-COMP:10000"/>
        <dbReference type="Rhea" id="RHEA-COMP:10001"/>
        <dbReference type="ChEBI" id="CHEBI:15377"/>
        <dbReference type="ChEBI" id="CHEBI:15378"/>
        <dbReference type="ChEBI" id="CHEBI:17359"/>
        <dbReference type="ChEBI" id="CHEBI:29919"/>
        <dbReference type="ChEBI" id="CHEBI:33737"/>
        <dbReference type="ChEBI" id="CHEBI:33738"/>
        <dbReference type="EC" id="1.8.7.1"/>
    </reaction>
</comment>
<dbReference type="FunFam" id="1.10.10.1100:FF:000002">
    <property type="entry name" value="Nitrite reductase large subunit"/>
    <property type="match status" value="1"/>
</dbReference>
<dbReference type="GO" id="GO:0046872">
    <property type="term" value="F:metal ion binding"/>
    <property type="evidence" value="ECO:0007669"/>
    <property type="project" value="UniProtKB-KW"/>
</dbReference>
<dbReference type="EMBL" id="JAGSOG010000215">
    <property type="protein sequence ID" value="MBR7837592.1"/>
    <property type="molecule type" value="Genomic_DNA"/>
</dbReference>
<dbReference type="InterPro" id="IPR007419">
    <property type="entry name" value="BFD-like_2Fe2S-bd_dom"/>
</dbReference>
<feature type="binding site" evidence="21">
    <location>
        <position position="651"/>
    </location>
    <ligand>
        <name>[4Fe-4S] cluster</name>
        <dbReference type="ChEBI" id="CHEBI:49883"/>
    </ligand>
</feature>
<dbReference type="InterPro" id="IPR017121">
    <property type="entry name" value="Nitrite_Rdtase_lsu"/>
</dbReference>
<dbReference type="InterPro" id="IPR041575">
    <property type="entry name" value="Rubredoxin_C"/>
</dbReference>
<comment type="cofactor">
    <cofactor evidence="21">
        <name>siroheme</name>
        <dbReference type="ChEBI" id="CHEBI:60052"/>
    </cofactor>
    <text evidence="21">Binds 1 siroheme per subunit.</text>
</comment>
<dbReference type="InterPro" id="IPR012744">
    <property type="entry name" value="Nitri_red_NirB"/>
</dbReference>
<dbReference type="EC" id="1.8.7.1" evidence="5"/>
<dbReference type="Pfam" id="PF18267">
    <property type="entry name" value="Rubredoxin_C"/>
    <property type="match status" value="1"/>
</dbReference>
<accession>A0A941EWE4</accession>